<name>A0A6P2CZJ8_9BACT</name>
<feature type="signal peptide" evidence="2">
    <location>
        <begin position="1"/>
        <end position="22"/>
    </location>
</feature>
<feature type="region of interest" description="Disordered" evidence="1">
    <location>
        <begin position="42"/>
        <end position="71"/>
    </location>
</feature>
<dbReference type="EMBL" id="LR593886">
    <property type="protein sequence ID" value="VTR94273.1"/>
    <property type="molecule type" value="Genomic_DNA"/>
</dbReference>
<proteinExistence type="predicted"/>
<dbReference type="RefSeq" id="WP_162668840.1">
    <property type="nucleotide sequence ID" value="NZ_LR593886.1"/>
</dbReference>
<keyword evidence="2" id="KW-0732">Signal</keyword>
<dbReference type="KEGG" id="gms:SOIL9_34410"/>
<evidence type="ECO:0000313" key="3">
    <source>
        <dbReference type="EMBL" id="VTR94273.1"/>
    </source>
</evidence>
<gene>
    <name evidence="3" type="ORF">SOIL9_34410</name>
</gene>
<protein>
    <submittedName>
        <fullName evidence="3">Uncharacterized protein</fullName>
    </submittedName>
</protein>
<reference evidence="3 4" key="1">
    <citation type="submission" date="2019-05" db="EMBL/GenBank/DDBJ databases">
        <authorList>
            <consortium name="Science for Life Laboratories"/>
        </authorList>
    </citation>
    <scope>NUCLEOTIDE SEQUENCE [LARGE SCALE GENOMIC DNA]</scope>
    <source>
        <strain evidence="3">Soil9</strain>
    </source>
</reference>
<keyword evidence="4" id="KW-1185">Reference proteome</keyword>
<sequence length="71" mass="7634">MRIAARLAMLCAGLSFVGCGFAQKPYTNDPLLRRGRAVWLSRDPAPTNPPFQPPVIEAPAPPTESATSPEE</sequence>
<feature type="chain" id="PRO_5026902942" evidence="2">
    <location>
        <begin position="23"/>
        <end position="71"/>
    </location>
</feature>
<organism evidence="3 4">
    <name type="scientific">Gemmata massiliana</name>
    <dbReference type="NCBI Taxonomy" id="1210884"/>
    <lineage>
        <taxon>Bacteria</taxon>
        <taxon>Pseudomonadati</taxon>
        <taxon>Planctomycetota</taxon>
        <taxon>Planctomycetia</taxon>
        <taxon>Gemmatales</taxon>
        <taxon>Gemmataceae</taxon>
        <taxon>Gemmata</taxon>
    </lineage>
</organism>
<dbReference type="AlphaFoldDB" id="A0A6P2CZJ8"/>
<evidence type="ECO:0000313" key="4">
    <source>
        <dbReference type="Proteomes" id="UP000464178"/>
    </source>
</evidence>
<accession>A0A6P2CZJ8</accession>
<evidence type="ECO:0000256" key="2">
    <source>
        <dbReference type="SAM" id="SignalP"/>
    </source>
</evidence>
<dbReference type="Proteomes" id="UP000464178">
    <property type="component" value="Chromosome"/>
</dbReference>
<evidence type="ECO:0000256" key="1">
    <source>
        <dbReference type="SAM" id="MobiDB-lite"/>
    </source>
</evidence>
<dbReference type="PROSITE" id="PS51257">
    <property type="entry name" value="PROKAR_LIPOPROTEIN"/>
    <property type="match status" value="1"/>
</dbReference>